<feature type="compositionally biased region" description="Acidic residues" evidence="1">
    <location>
        <begin position="1"/>
        <end position="18"/>
    </location>
</feature>
<organism evidence="2 3">
    <name type="scientific">Elysia marginata</name>
    <dbReference type="NCBI Taxonomy" id="1093978"/>
    <lineage>
        <taxon>Eukaryota</taxon>
        <taxon>Metazoa</taxon>
        <taxon>Spiralia</taxon>
        <taxon>Lophotrochozoa</taxon>
        <taxon>Mollusca</taxon>
        <taxon>Gastropoda</taxon>
        <taxon>Heterobranchia</taxon>
        <taxon>Euthyneura</taxon>
        <taxon>Panpulmonata</taxon>
        <taxon>Sacoglossa</taxon>
        <taxon>Placobranchoidea</taxon>
        <taxon>Plakobranchidae</taxon>
        <taxon>Elysia</taxon>
    </lineage>
</organism>
<evidence type="ECO:0000313" key="2">
    <source>
        <dbReference type="EMBL" id="GFR97764.1"/>
    </source>
</evidence>
<feature type="region of interest" description="Disordered" evidence="1">
    <location>
        <begin position="1"/>
        <end position="25"/>
    </location>
</feature>
<name>A0AAV4HJE1_9GAST</name>
<accession>A0AAV4HJE1</accession>
<dbReference type="AlphaFoldDB" id="A0AAV4HJE1"/>
<dbReference type="Proteomes" id="UP000762676">
    <property type="component" value="Unassembled WGS sequence"/>
</dbReference>
<evidence type="ECO:0000256" key="1">
    <source>
        <dbReference type="SAM" id="MobiDB-lite"/>
    </source>
</evidence>
<gene>
    <name evidence="2" type="ORF">ElyMa_004485100</name>
</gene>
<protein>
    <submittedName>
        <fullName evidence="2">Uncharacterized protein</fullName>
    </submittedName>
</protein>
<evidence type="ECO:0000313" key="3">
    <source>
        <dbReference type="Proteomes" id="UP000762676"/>
    </source>
</evidence>
<comment type="caution">
    <text evidence="2">The sequence shown here is derived from an EMBL/GenBank/DDBJ whole genome shotgun (WGS) entry which is preliminary data.</text>
</comment>
<keyword evidence="3" id="KW-1185">Reference proteome</keyword>
<sequence length="90" mass="10333">MEKEEEKEEEEEEEEEDPALLKPSSFSSLFTLARYQVITRELRTHASPSKPPCAHSGLCEETLLLTGSISTRTRRCAMVTERETHRSMFS</sequence>
<dbReference type="EMBL" id="BMAT01009059">
    <property type="protein sequence ID" value="GFR97764.1"/>
    <property type="molecule type" value="Genomic_DNA"/>
</dbReference>
<reference evidence="2 3" key="1">
    <citation type="journal article" date="2021" name="Elife">
        <title>Chloroplast acquisition without the gene transfer in kleptoplastic sea slugs, Plakobranchus ocellatus.</title>
        <authorList>
            <person name="Maeda T."/>
            <person name="Takahashi S."/>
            <person name="Yoshida T."/>
            <person name="Shimamura S."/>
            <person name="Takaki Y."/>
            <person name="Nagai Y."/>
            <person name="Toyoda A."/>
            <person name="Suzuki Y."/>
            <person name="Arimoto A."/>
            <person name="Ishii H."/>
            <person name="Satoh N."/>
            <person name="Nishiyama T."/>
            <person name="Hasebe M."/>
            <person name="Maruyama T."/>
            <person name="Minagawa J."/>
            <person name="Obokata J."/>
            <person name="Shigenobu S."/>
        </authorList>
    </citation>
    <scope>NUCLEOTIDE SEQUENCE [LARGE SCALE GENOMIC DNA]</scope>
</reference>
<proteinExistence type="predicted"/>